<feature type="domain" description="N-acetyltransferase" evidence="2">
    <location>
        <begin position="5"/>
        <end position="92"/>
    </location>
</feature>
<dbReference type="Proteomes" id="UP001597304">
    <property type="component" value="Unassembled WGS sequence"/>
</dbReference>
<evidence type="ECO:0000259" key="2">
    <source>
        <dbReference type="PROSITE" id="PS51729"/>
    </source>
</evidence>
<proteinExistence type="predicted"/>
<dbReference type="PANTHER" id="PTHR31435">
    <property type="entry name" value="PROTEIN NATD1"/>
    <property type="match status" value="1"/>
</dbReference>
<dbReference type="RefSeq" id="WP_147912403.1">
    <property type="nucleotide sequence ID" value="NZ_JBHUEJ010000036.1"/>
</dbReference>
<dbReference type="PROSITE" id="PS51729">
    <property type="entry name" value="GNAT_YJDJ"/>
    <property type="match status" value="1"/>
</dbReference>
<sequence>MPEVTKNNALQRYEIHEDGQLLGFAAYRDLPDGVVELPHTVVEPAYEGRGVGSALIKAVLADIRADGHRVLATCRFVAGYLDRHPEYADLRATRQAV</sequence>
<evidence type="ECO:0000313" key="4">
    <source>
        <dbReference type="Proteomes" id="UP001597304"/>
    </source>
</evidence>
<dbReference type="GO" id="GO:0016746">
    <property type="term" value="F:acyltransferase activity"/>
    <property type="evidence" value="ECO:0007669"/>
    <property type="project" value="UniProtKB-KW"/>
</dbReference>
<dbReference type="SUPFAM" id="SSF55729">
    <property type="entry name" value="Acyl-CoA N-acyltransferases (Nat)"/>
    <property type="match status" value="1"/>
</dbReference>
<dbReference type="PROSITE" id="PS51186">
    <property type="entry name" value="GNAT"/>
    <property type="match status" value="1"/>
</dbReference>
<dbReference type="InterPro" id="IPR016181">
    <property type="entry name" value="Acyl_CoA_acyltransferase"/>
</dbReference>
<evidence type="ECO:0000313" key="3">
    <source>
        <dbReference type="EMBL" id="MFD1712000.1"/>
    </source>
</evidence>
<dbReference type="CDD" id="cd04301">
    <property type="entry name" value="NAT_SF"/>
    <property type="match status" value="1"/>
</dbReference>
<organism evidence="3 4">
    <name type="scientific">Ottowia flava</name>
    <dbReference type="NCBI Taxonomy" id="2675430"/>
    <lineage>
        <taxon>Bacteria</taxon>
        <taxon>Pseudomonadati</taxon>
        <taxon>Pseudomonadota</taxon>
        <taxon>Betaproteobacteria</taxon>
        <taxon>Burkholderiales</taxon>
        <taxon>Comamonadaceae</taxon>
        <taxon>Ottowia</taxon>
    </lineage>
</organism>
<accession>A0ABW4L070</accession>
<protein>
    <submittedName>
        <fullName evidence="3">GNAT family N-acetyltransferase</fullName>
        <ecNumber evidence="3">2.3.1.-</ecNumber>
    </submittedName>
</protein>
<keyword evidence="4" id="KW-1185">Reference proteome</keyword>
<dbReference type="InterPro" id="IPR031165">
    <property type="entry name" value="GNAT_YJDJ"/>
</dbReference>
<name>A0ABW4L070_9BURK</name>
<reference evidence="4" key="1">
    <citation type="journal article" date="2019" name="Int. J. Syst. Evol. Microbiol.">
        <title>The Global Catalogue of Microorganisms (GCM) 10K type strain sequencing project: providing services to taxonomists for standard genome sequencing and annotation.</title>
        <authorList>
            <consortium name="The Broad Institute Genomics Platform"/>
            <consortium name="The Broad Institute Genome Sequencing Center for Infectious Disease"/>
            <person name="Wu L."/>
            <person name="Ma J."/>
        </authorList>
    </citation>
    <scope>NUCLEOTIDE SEQUENCE [LARGE SCALE GENOMIC DNA]</scope>
    <source>
        <strain evidence="4">LMG 29247</strain>
    </source>
</reference>
<keyword evidence="3" id="KW-0012">Acyltransferase</keyword>
<comment type="caution">
    <text evidence="3">The sequence shown here is derived from an EMBL/GenBank/DDBJ whole genome shotgun (WGS) entry which is preliminary data.</text>
</comment>
<dbReference type="Pfam" id="PF14542">
    <property type="entry name" value="Acetyltransf_CG"/>
    <property type="match status" value="1"/>
</dbReference>
<dbReference type="InterPro" id="IPR045057">
    <property type="entry name" value="Gcn5-rel_NAT"/>
</dbReference>
<dbReference type="EMBL" id="JBHUEJ010000036">
    <property type="protein sequence ID" value="MFD1712000.1"/>
    <property type="molecule type" value="Genomic_DNA"/>
</dbReference>
<dbReference type="Gene3D" id="3.40.630.30">
    <property type="match status" value="1"/>
</dbReference>
<dbReference type="InterPro" id="IPR000182">
    <property type="entry name" value="GNAT_dom"/>
</dbReference>
<keyword evidence="3" id="KW-0808">Transferase</keyword>
<dbReference type="EC" id="2.3.1.-" evidence="3"/>
<feature type="domain" description="N-acetyltransferase" evidence="1">
    <location>
        <begin position="1"/>
        <end position="97"/>
    </location>
</feature>
<dbReference type="PANTHER" id="PTHR31435:SF10">
    <property type="entry name" value="BSR4717 PROTEIN"/>
    <property type="match status" value="1"/>
</dbReference>
<gene>
    <name evidence="3" type="ORF">ACFSF0_15420</name>
</gene>
<evidence type="ECO:0000259" key="1">
    <source>
        <dbReference type="PROSITE" id="PS51186"/>
    </source>
</evidence>